<dbReference type="GO" id="GO:0005524">
    <property type="term" value="F:ATP binding"/>
    <property type="evidence" value="ECO:0007669"/>
    <property type="project" value="UniProtKB-UniRule"/>
</dbReference>
<protein>
    <recommendedName>
        <fullName evidence="9">Mitogen-activated protein kinase kinase kinase kinase</fullName>
        <ecNumber evidence="9">2.7.11.1</ecNumber>
    </recommendedName>
</protein>
<evidence type="ECO:0000256" key="3">
    <source>
        <dbReference type="ARBA" id="ARBA00022527"/>
    </source>
</evidence>
<keyword evidence="4" id="KW-0597">Phosphoprotein</keyword>
<comment type="function">
    <text evidence="9">Serine/threonine kinase that plays a role in the response to environmental stress. Appears to act upstream of the JUN N-terminal pathway.</text>
</comment>
<gene>
    <name evidence="13" type="primary">map4k3a</name>
</gene>
<evidence type="ECO:0000259" key="11">
    <source>
        <dbReference type="PROSITE" id="PS50011"/>
    </source>
</evidence>
<dbReference type="EC" id="2.7.11.1" evidence="9"/>
<dbReference type="PANTHER" id="PTHR48012">
    <property type="entry name" value="STERILE20-LIKE KINASE, ISOFORM B-RELATED"/>
    <property type="match status" value="1"/>
</dbReference>
<dbReference type="InterPro" id="IPR001180">
    <property type="entry name" value="CNH_dom"/>
</dbReference>
<keyword evidence="5 9" id="KW-0808">Transferase</keyword>
<dbReference type="PROSITE" id="PS50011">
    <property type="entry name" value="PROTEIN_KINASE_DOM"/>
    <property type="match status" value="1"/>
</dbReference>
<feature type="domain" description="Protein kinase" evidence="11">
    <location>
        <begin position="1"/>
        <end position="239"/>
    </location>
</feature>
<dbReference type="InterPro" id="IPR021160">
    <property type="entry name" value="MAPKKKK"/>
</dbReference>
<evidence type="ECO:0000256" key="5">
    <source>
        <dbReference type="ARBA" id="ARBA00022679"/>
    </source>
</evidence>
<dbReference type="Proteomes" id="UP000472270">
    <property type="component" value="Unassembled WGS sequence"/>
</dbReference>
<dbReference type="InterPro" id="IPR050629">
    <property type="entry name" value="STE20/SPS1-PAK"/>
</dbReference>
<dbReference type="GO" id="GO:0005737">
    <property type="term" value="C:cytoplasm"/>
    <property type="evidence" value="ECO:0007669"/>
    <property type="project" value="TreeGrafter"/>
</dbReference>
<keyword evidence="8 9" id="KW-0067">ATP-binding</keyword>
<accession>A0A673MCS8</accession>
<dbReference type="SUPFAM" id="SSF56112">
    <property type="entry name" value="Protein kinase-like (PK-like)"/>
    <property type="match status" value="1"/>
</dbReference>
<evidence type="ECO:0000313" key="14">
    <source>
        <dbReference type="Proteomes" id="UP000472270"/>
    </source>
</evidence>
<feature type="region of interest" description="Disordered" evidence="10">
    <location>
        <begin position="324"/>
        <end position="388"/>
    </location>
</feature>
<dbReference type="Ensembl" id="ENSSRHT00000088215.1">
    <property type="protein sequence ID" value="ENSSRHP00000085899.1"/>
    <property type="gene ID" value="ENSSRHG00000041712.1"/>
</dbReference>
<evidence type="ECO:0000256" key="6">
    <source>
        <dbReference type="ARBA" id="ARBA00022741"/>
    </source>
</evidence>
<evidence type="ECO:0000256" key="10">
    <source>
        <dbReference type="SAM" id="MobiDB-lite"/>
    </source>
</evidence>
<dbReference type="InterPro" id="IPR000719">
    <property type="entry name" value="Prot_kinase_dom"/>
</dbReference>
<reference evidence="13" key="2">
    <citation type="submission" date="2025-09" db="UniProtKB">
        <authorList>
            <consortium name="Ensembl"/>
        </authorList>
    </citation>
    <scope>IDENTIFICATION</scope>
</reference>
<organism evidence="13 14">
    <name type="scientific">Sinocyclocheilus rhinocerous</name>
    <dbReference type="NCBI Taxonomy" id="307959"/>
    <lineage>
        <taxon>Eukaryota</taxon>
        <taxon>Metazoa</taxon>
        <taxon>Chordata</taxon>
        <taxon>Craniata</taxon>
        <taxon>Vertebrata</taxon>
        <taxon>Euteleostomi</taxon>
        <taxon>Actinopterygii</taxon>
        <taxon>Neopterygii</taxon>
        <taxon>Teleostei</taxon>
        <taxon>Ostariophysi</taxon>
        <taxon>Cypriniformes</taxon>
        <taxon>Cyprinidae</taxon>
        <taxon>Cyprininae</taxon>
        <taxon>Sinocyclocheilus</taxon>
    </lineage>
</organism>
<evidence type="ECO:0000313" key="13">
    <source>
        <dbReference type="Ensembl" id="ENSSRHP00000085899.1"/>
    </source>
</evidence>
<evidence type="ECO:0000256" key="7">
    <source>
        <dbReference type="ARBA" id="ARBA00022777"/>
    </source>
</evidence>
<dbReference type="PROSITE" id="PS50219">
    <property type="entry name" value="CNH"/>
    <property type="match status" value="1"/>
</dbReference>
<comment type="catalytic activity">
    <reaction evidence="9">
        <text>L-seryl-[protein] + ATP = O-phospho-L-seryl-[protein] + ADP + H(+)</text>
        <dbReference type="Rhea" id="RHEA:17989"/>
        <dbReference type="Rhea" id="RHEA-COMP:9863"/>
        <dbReference type="Rhea" id="RHEA-COMP:11604"/>
        <dbReference type="ChEBI" id="CHEBI:15378"/>
        <dbReference type="ChEBI" id="CHEBI:29999"/>
        <dbReference type="ChEBI" id="CHEBI:30616"/>
        <dbReference type="ChEBI" id="CHEBI:83421"/>
        <dbReference type="ChEBI" id="CHEBI:456216"/>
        <dbReference type="EC" id="2.7.11.1"/>
    </reaction>
</comment>
<proteinExistence type="inferred from homology"/>
<feature type="compositionally biased region" description="Polar residues" evidence="10">
    <location>
        <begin position="371"/>
        <end position="380"/>
    </location>
</feature>
<evidence type="ECO:0000256" key="9">
    <source>
        <dbReference type="PIRNR" id="PIRNR038172"/>
    </source>
</evidence>
<comment type="catalytic activity">
    <reaction evidence="9">
        <text>L-threonyl-[protein] + ATP = O-phospho-L-threonyl-[protein] + ADP + H(+)</text>
        <dbReference type="Rhea" id="RHEA:46608"/>
        <dbReference type="Rhea" id="RHEA-COMP:11060"/>
        <dbReference type="Rhea" id="RHEA-COMP:11605"/>
        <dbReference type="ChEBI" id="CHEBI:15378"/>
        <dbReference type="ChEBI" id="CHEBI:30013"/>
        <dbReference type="ChEBI" id="CHEBI:30616"/>
        <dbReference type="ChEBI" id="CHEBI:61977"/>
        <dbReference type="ChEBI" id="CHEBI:456216"/>
        <dbReference type="EC" id="2.7.11.1"/>
    </reaction>
</comment>
<feature type="domain" description="CNH" evidence="12">
    <location>
        <begin position="416"/>
        <end position="723"/>
    </location>
</feature>
<evidence type="ECO:0000259" key="12">
    <source>
        <dbReference type="PROSITE" id="PS50219"/>
    </source>
</evidence>
<comment type="similarity">
    <text evidence="2 9">Belongs to the protein kinase superfamily. STE Ser/Thr protein kinase family. STE20 subfamily.</text>
</comment>
<dbReference type="GO" id="GO:0008349">
    <property type="term" value="F:MAP kinase kinase kinase kinase activity"/>
    <property type="evidence" value="ECO:0007669"/>
    <property type="project" value="InterPro"/>
</dbReference>
<dbReference type="Pfam" id="PF00780">
    <property type="entry name" value="CNH"/>
    <property type="match status" value="1"/>
</dbReference>
<name>A0A673MCS8_9TELE</name>
<evidence type="ECO:0000256" key="4">
    <source>
        <dbReference type="ARBA" id="ARBA00022553"/>
    </source>
</evidence>
<evidence type="ECO:0000256" key="8">
    <source>
        <dbReference type="ARBA" id="ARBA00022840"/>
    </source>
</evidence>
<keyword evidence="7 9" id="KW-0418">Kinase</keyword>
<evidence type="ECO:0000256" key="1">
    <source>
        <dbReference type="ARBA" id="ARBA00001946"/>
    </source>
</evidence>
<keyword evidence="14" id="KW-1185">Reference proteome</keyword>
<keyword evidence="3 9" id="KW-0723">Serine/threonine-protein kinase</keyword>
<dbReference type="PIRSF" id="PIRSF038172">
    <property type="entry name" value="MAPKKKK"/>
    <property type="match status" value="1"/>
</dbReference>
<dbReference type="PANTHER" id="PTHR48012:SF17">
    <property type="entry name" value="MITOGEN-ACTIVATED PROTEIN KINASE KINASE KINASE KINASE 3"/>
    <property type="match status" value="1"/>
</dbReference>
<dbReference type="Gene3D" id="1.10.510.10">
    <property type="entry name" value="Transferase(Phosphotransferase) domain 1"/>
    <property type="match status" value="2"/>
</dbReference>
<dbReference type="InterPro" id="IPR011009">
    <property type="entry name" value="Kinase-like_dom_sf"/>
</dbReference>
<comment type="cofactor">
    <cofactor evidence="1 9">
        <name>Mg(2+)</name>
        <dbReference type="ChEBI" id="CHEBI:18420"/>
    </cofactor>
</comment>
<dbReference type="AlphaFoldDB" id="A0A673MCS8"/>
<evidence type="ECO:0000256" key="2">
    <source>
        <dbReference type="ARBA" id="ARBA00008874"/>
    </source>
</evidence>
<dbReference type="Pfam" id="PF00069">
    <property type="entry name" value="Pkinase"/>
    <property type="match status" value="1"/>
</dbReference>
<keyword evidence="6 9" id="KW-0547">Nucleotide-binding</keyword>
<sequence>KLLMSLRLPSLSKQSQQSDFVLSRSPALSSISHNLSDFAVVQQEIIMMKDCKHSNIVAYFGSYLRRDKLWICMEYCGGGSLQDIYHGKIHHIKCLCLCFQGLYYLHNKGKMSFLFFSAADFGVSAQITATLAKRKSFIGTPYWMAPEVAAVERKGGYNHLCDIWAVGITAIELAELQPPMFDLHPMRALFLMTKSNFQPPKLKDKVKWTNNFHNFVKLALTKNPKKRPPADKLLQHPFVSQPVVSRILAIELLDKANNPDHSSFTDLDDDEPEPEVQYIFLCDSQCYHHYHFKSDCPFGTVIHKQSPENGSVLLILFCHFQPKPSPGPHQSPSGDHDGNQGTIKRCPGPESPARSSINVPPRPPPPRLPANQLSSLGNETNQEEHGPWETQGDLSNVLYFHVQMGACFSKVFNGCPLKIHCATSWINPDTRDQYLIFGAEEGIYTLNLNELHETSMEQLFPRRCTWLYVMSNSLLSISGKACHLYSHSLMGLFEHARQMQKLPVAIPTHKLPDKIIPRKFSVSTKIPETKGCQKCCVVRNPYTGHKYLCGAFQSSVVLFEWVESMQKFMLVKSIDFPLPCPLEVFEMLVVPEHQYPLICIAVSKGTELNQVVRFETLNPNSTSNWFDSDTPQSCVIHVTQLERDTILVCLDRKFNLFLKIDLNLCFNNSLMLCIYLSLLVCLQDSVLAFWRHGMQGRSFKSNEITQEISDNSRIFRLLGSDRVVVLESRPTDNPTAHSNLYILAGHENSY</sequence>
<reference evidence="13" key="1">
    <citation type="submission" date="2025-08" db="UniProtKB">
        <authorList>
            <consortium name="Ensembl"/>
        </authorList>
    </citation>
    <scope>IDENTIFICATION</scope>
</reference>
<dbReference type="SMART" id="SM00036">
    <property type="entry name" value="CNH"/>
    <property type="match status" value="1"/>
</dbReference>